<dbReference type="STRING" id="558173.CDOO_02575"/>
<evidence type="ECO:0000313" key="3">
    <source>
        <dbReference type="Proteomes" id="UP000029914"/>
    </source>
</evidence>
<keyword evidence="1" id="KW-0472">Membrane</keyword>
<dbReference type="HOGENOM" id="CLU_122360_0_0_11"/>
<accession>A0A097IDP3</accession>
<name>A0A097IDP3_9CORY</name>
<keyword evidence="3" id="KW-1185">Reference proteome</keyword>
<dbReference type="Proteomes" id="UP000029914">
    <property type="component" value="Chromosome"/>
</dbReference>
<organism evidence="2 3">
    <name type="scientific">Corynebacterium doosanense CAU 212 = DSM 45436</name>
    <dbReference type="NCBI Taxonomy" id="558173"/>
    <lineage>
        <taxon>Bacteria</taxon>
        <taxon>Bacillati</taxon>
        <taxon>Actinomycetota</taxon>
        <taxon>Actinomycetes</taxon>
        <taxon>Mycobacteriales</taxon>
        <taxon>Corynebacteriaceae</taxon>
        <taxon>Corynebacterium</taxon>
    </lineage>
</organism>
<keyword evidence="1" id="KW-1133">Transmembrane helix</keyword>
<gene>
    <name evidence="2" type="ORF">CDOO_02575</name>
</gene>
<evidence type="ECO:0000256" key="1">
    <source>
        <dbReference type="SAM" id="Phobius"/>
    </source>
</evidence>
<dbReference type="eggNOG" id="ENOG5031IR2">
    <property type="taxonomic scope" value="Bacteria"/>
</dbReference>
<protein>
    <submittedName>
        <fullName evidence="2">Membrane protein</fullName>
    </submittedName>
</protein>
<dbReference type="AlphaFoldDB" id="A0A097IDP3"/>
<dbReference type="RefSeq" id="WP_018021337.1">
    <property type="nucleotide sequence ID" value="NZ_AQUX01000002.1"/>
</dbReference>
<feature type="transmembrane region" description="Helical" evidence="1">
    <location>
        <begin position="12"/>
        <end position="36"/>
    </location>
</feature>
<dbReference type="PROSITE" id="PS51257">
    <property type="entry name" value="PROKAR_LIPOPROTEIN"/>
    <property type="match status" value="1"/>
</dbReference>
<dbReference type="EMBL" id="CP006764">
    <property type="protein sequence ID" value="AIT60263.1"/>
    <property type="molecule type" value="Genomic_DNA"/>
</dbReference>
<keyword evidence="1" id="KW-0812">Transmembrane</keyword>
<feature type="transmembrane region" description="Helical" evidence="1">
    <location>
        <begin position="113"/>
        <end position="138"/>
    </location>
</feature>
<sequence>MRVRRETVRRRLHQLVMALLACALLGAVAMVAGSAINDRTISANPGRAMATVTGESLLRTTVDYQDDQGVYHSPPGGLLYPTGIGPGQNVWVTYAKSDPDLVKVEGRRWTLSIVPALSVVVVSVVLAVLLWGLVNWATAATRNYRSPRFSGEETRA</sequence>
<reference evidence="2 3" key="1">
    <citation type="submission" date="2013-09" db="EMBL/GenBank/DDBJ databases">
        <title>Complete genome sequence of Corynebacterium doosanense CAU 212(T) (=DSM 45436(T)), isolated from activated sludge.</title>
        <authorList>
            <person name="Schaffert L."/>
            <person name="Albersmeier A."/>
            <person name="Kalinowski J."/>
            <person name="Ruckert C."/>
        </authorList>
    </citation>
    <scope>NUCLEOTIDE SEQUENCE [LARGE SCALE GENOMIC DNA]</scope>
    <source>
        <strain evidence="2 3">CAU 212</strain>
    </source>
</reference>
<proteinExistence type="predicted"/>
<dbReference type="KEGG" id="cdo:CDOO_02575"/>
<evidence type="ECO:0000313" key="2">
    <source>
        <dbReference type="EMBL" id="AIT60263.1"/>
    </source>
</evidence>